<proteinExistence type="predicted"/>
<evidence type="ECO:0000313" key="4">
    <source>
        <dbReference type="Proteomes" id="UP000255192"/>
    </source>
</evidence>
<organism evidence="1 3">
    <name type="scientific">Klebsiella pneumoniae</name>
    <dbReference type="NCBI Taxonomy" id="573"/>
    <lineage>
        <taxon>Bacteria</taxon>
        <taxon>Pseudomonadati</taxon>
        <taxon>Pseudomonadota</taxon>
        <taxon>Gammaproteobacteria</taxon>
        <taxon>Enterobacterales</taxon>
        <taxon>Enterobacteriaceae</taxon>
        <taxon>Klebsiella/Raoultella group</taxon>
        <taxon>Klebsiella</taxon>
        <taxon>Klebsiella pneumoniae complex</taxon>
    </lineage>
</organism>
<dbReference type="EMBL" id="UGMD01000002">
    <property type="protein sequence ID" value="STU75938.1"/>
    <property type="molecule type" value="Genomic_DNA"/>
</dbReference>
<evidence type="ECO:0000313" key="1">
    <source>
        <dbReference type="EMBL" id="STT52343.1"/>
    </source>
</evidence>
<name>A0A377WCM2_KLEPN</name>
<evidence type="ECO:0000313" key="2">
    <source>
        <dbReference type="EMBL" id="STU75938.1"/>
    </source>
</evidence>
<gene>
    <name evidence="2" type="ORF">NCTC204_00965</name>
    <name evidence="1" type="ORF">NCTC8849_00875</name>
</gene>
<sequence>MELLGVGAAGRGIQTRRQVILQVTGKQNAGGLEIITVAQQDFTCRGKSGHETLLH</sequence>
<evidence type="ECO:0000313" key="3">
    <source>
        <dbReference type="Proteomes" id="UP000254799"/>
    </source>
</evidence>
<accession>A0A377WCM2</accession>
<dbReference type="Proteomes" id="UP000255192">
    <property type="component" value="Unassembled WGS sequence"/>
</dbReference>
<protein>
    <submittedName>
        <fullName evidence="1">Uncharacterized protein</fullName>
    </submittedName>
</protein>
<dbReference type="AlphaFoldDB" id="A0A377WCM2"/>
<dbReference type="Proteomes" id="UP000254799">
    <property type="component" value="Unassembled WGS sequence"/>
</dbReference>
<dbReference type="EMBL" id="UGLC01000002">
    <property type="protein sequence ID" value="STT52343.1"/>
    <property type="molecule type" value="Genomic_DNA"/>
</dbReference>
<reference evidence="3 4" key="1">
    <citation type="submission" date="2018-06" db="EMBL/GenBank/DDBJ databases">
        <authorList>
            <consortium name="Pathogen Informatics"/>
            <person name="Doyle S."/>
        </authorList>
    </citation>
    <scope>NUCLEOTIDE SEQUENCE [LARGE SCALE GENOMIC DNA]</scope>
    <source>
        <strain evidence="2 4">NCTC204</strain>
        <strain evidence="1 3">NCTC8849</strain>
    </source>
</reference>